<dbReference type="Proteomes" id="UP001530377">
    <property type="component" value="Unassembled WGS sequence"/>
</dbReference>
<dbReference type="AlphaFoldDB" id="A0ABD3RF44"/>
<gene>
    <name evidence="1" type="ORF">ACHAXA_010563</name>
</gene>
<evidence type="ECO:0000313" key="2">
    <source>
        <dbReference type="Proteomes" id="UP001530377"/>
    </source>
</evidence>
<accession>A0ABD3RF44</accession>
<sequence length="176" mass="19847">MTGEDASRNYRQFHNESNGASSFSFRQRLGELRRNGVPEIVFGSTILALVGIDYVVRVLTDKPREDIYRQLERELRQDEVTTREDDKRMLDDGVAKTLKFKCIIRRLPKHFDGHKCLQNVKVGDIVDVLEEGVGPGGQYNLCLIESTAKNPLKESLVDGSSVSVGWFPCSCLEKLA</sequence>
<evidence type="ECO:0000313" key="1">
    <source>
        <dbReference type="EMBL" id="KAL3811594.1"/>
    </source>
</evidence>
<reference evidence="1 2" key="1">
    <citation type="submission" date="2024-10" db="EMBL/GenBank/DDBJ databases">
        <title>Updated reference genomes for cyclostephanoid diatoms.</title>
        <authorList>
            <person name="Roberts W.R."/>
            <person name="Alverson A.J."/>
        </authorList>
    </citation>
    <scope>NUCLEOTIDE SEQUENCE [LARGE SCALE GENOMIC DNA]</scope>
    <source>
        <strain evidence="1 2">AJA228-03</strain>
    </source>
</reference>
<dbReference type="EMBL" id="JALLPB020000250">
    <property type="protein sequence ID" value="KAL3811594.1"/>
    <property type="molecule type" value="Genomic_DNA"/>
</dbReference>
<name>A0ABD3RF44_9STRA</name>
<protein>
    <submittedName>
        <fullName evidence="1">Uncharacterized protein</fullName>
    </submittedName>
</protein>
<comment type="caution">
    <text evidence="1">The sequence shown here is derived from an EMBL/GenBank/DDBJ whole genome shotgun (WGS) entry which is preliminary data.</text>
</comment>
<organism evidence="1 2">
    <name type="scientific">Cyclostephanos tholiformis</name>
    <dbReference type="NCBI Taxonomy" id="382380"/>
    <lineage>
        <taxon>Eukaryota</taxon>
        <taxon>Sar</taxon>
        <taxon>Stramenopiles</taxon>
        <taxon>Ochrophyta</taxon>
        <taxon>Bacillariophyta</taxon>
        <taxon>Coscinodiscophyceae</taxon>
        <taxon>Thalassiosirophycidae</taxon>
        <taxon>Stephanodiscales</taxon>
        <taxon>Stephanodiscaceae</taxon>
        <taxon>Cyclostephanos</taxon>
    </lineage>
</organism>
<keyword evidence="2" id="KW-1185">Reference proteome</keyword>
<proteinExistence type="predicted"/>